<feature type="transmembrane region" description="Helical" evidence="8">
    <location>
        <begin position="47"/>
        <end position="72"/>
    </location>
</feature>
<evidence type="ECO:0000259" key="9">
    <source>
        <dbReference type="SMART" id="SM00387"/>
    </source>
</evidence>
<keyword evidence="11" id="KW-1185">Reference proteome</keyword>
<protein>
    <recommendedName>
        <fullName evidence="2">histidine kinase</fullName>
        <ecNumber evidence="2">2.7.13.3</ecNumber>
    </recommendedName>
</protein>
<accession>A0ABU2H5U7</accession>
<dbReference type="SUPFAM" id="SSF55874">
    <property type="entry name" value="ATPase domain of HSP90 chaperone/DNA topoisomerase II/histidine kinase"/>
    <property type="match status" value="1"/>
</dbReference>
<evidence type="ECO:0000313" key="10">
    <source>
        <dbReference type="EMBL" id="MDS1270200.1"/>
    </source>
</evidence>
<comment type="catalytic activity">
    <reaction evidence="1">
        <text>ATP + protein L-histidine = ADP + protein N-phospho-L-histidine.</text>
        <dbReference type="EC" id="2.7.13.3"/>
    </reaction>
</comment>
<sequence length="588" mass="63843">MSDHAVNRIRSRNSPQARALAVLGGVLALSVGLLVVAALTVPPTGAVGGILLTGSILAAALALAAPLAVYYAETARQAQQTNQELRTRLDRMDREADHLVREILPVLGQRARCEVDVTASGIAPGSGGDHDGTEPRASADAIRSGLPTPVHAVYQHLLHAVSEEMVTTRLSRTDTTGSGADSESEVSTALDTETTRFLDELLPELVHRVRWKRQSSDTVLDNMDEPEHEILHRLWEPLVQELSTSERRGAAAMSACAGAAARMQAQVTTLLAELRELEERYGDQPRIFGDLLDVDHRVSQMGRMADTVAVLSGGRSGRRWTKPIPMEGILRGAMGRISSFRRIRTHSTTGVAVVGYAAEGVIHTLAELMDNATGFSAQNTEVHVYVEEEPTGVVIRIEDGGLGMRYRERRRAEEILEHPQDLTALLGTRLGLAVVSRLAAKYKFTVNFRPSSRGGTGVVVLLPHHLLTHSGEDRTIPPKERAAARAEARRNRREQAAVTSGAGNGAANTLTTEQPQATEDSTEQHNDPNNLPRRRRGATLAASLQEAPAPPRERSDQPRNPTTRFAAFQQARAQARSESPPSEREESE</sequence>
<dbReference type="EC" id="2.7.13.3" evidence="2"/>
<name>A0ABU2H5U7_9ACTN</name>
<keyword evidence="3" id="KW-0597">Phosphoprotein</keyword>
<dbReference type="Pfam" id="PF02518">
    <property type="entry name" value="HATPase_c"/>
    <property type="match status" value="1"/>
</dbReference>
<evidence type="ECO:0000256" key="1">
    <source>
        <dbReference type="ARBA" id="ARBA00000085"/>
    </source>
</evidence>
<reference evidence="11" key="1">
    <citation type="submission" date="2023-07" db="EMBL/GenBank/DDBJ databases">
        <title>Novel species in the genus Lipingzhangella isolated from Sambhar Salt Lake.</title>
        <authorList>
            <person name="Jiya N."/>
            <person name="Kajale S."/>
            <person name="Sharma A."/>
        </authorList>
    </citation>
    <scope>NUCLEOTIDE SEQUENCE [LARGE SCALE GENOMIC DNA]</scope>
    <source>
        <strain evidence="11">LS1_29</strain>
    </source>
</reference>
<dbReference type="EMBL" id="JAVLVT010000003">
    <property type="protein sequence ID" value="MDS1270200.1"/>
    <property type="molecule type" value="Genomic_DNA"/>
</dbReference>
<gene>
    <name evidence="10" type="ORF">RIF23_07825</name>
</gene>
<evidence type="ECO:0000256" key="7">
    <source>
        <dbReference type="SAM" id="MobiDB-lite"/>
    </source>
</evidence>
<keyword evidence="6" id="KW-0175">Coiled coil</keyword>
<feature type="compositionally biased region" description="Basic and acidic residues" evidence="7">
    <location>
        <begin position="470"/>
        <end position="495"/>
    </location>
</feature>
<dbReference type="GO" id="GO:0005524">
    <property type="term" value="F:ATP binding"/>
    <property type="evidence" value="ECO:0007669"/>
    <property type="project" value="UniProtKB-KW"/>
</dbReference>
<evidence type="ECO:0000256" key="4">
    <source>
        <dbReference type="ARBA" id="ARBA00022679"/>
    </source>
</evidence>
<keyword evidence="10" id="KW-0547">Nucleotide-binding</keyword>
<dbReference type="PANTHER" id="PTHR45436">
    <property type="entry name" value="SENSOR HISTIDINE KINASE YKOH"/>
    <property type="match status" value="1"/>
</dbReference>
<evidence type="ECO:0000256" key="8">
    <source>
        <dbReference type="SAM" id="Phobius"/>
    </source>
</evidence>
<keyword evidence="4" id="KW-0808">Transferase</keyword>
<feature type="domain" description="Histidine kinase/HSP90-like ATPase" evidence="9">
    <location>
        <begin position="356"/>
        <end position="466"/>
    </location>
</feature>
<dbReference type="Proteomes" id="UP001250214">
    <property type="component" value="Unassembled WGS sequence"/>
</dbReference>
<evidence type="ECO:0000313" key="11">
    <source>
        <dbReference type="Proteomes" id="UP001250214"/>
    </source>
</evidence>
<dbReference type="InterPro" id="IPR050428">
    <property type="entry name" value="TCS_sensor_his_kinase"/>
</dbReference>
<feature type="coiled-coil region" evidence="6">
    <location>
        <begin position="75"/>
        <end position="102"/>
    </location>
</feature>
<feature type="compositionally biased region" description="Low complexity" evidence="7">
    <location>
        <begin position="564"/>
        <end position="580"/>
    </location>
</feature>
<dbReference type="Gene3D" id="3.30.565.10">
    <property type="entry name" value="Histidine kinase-like ATPase, C-terminal domain"/>
    <property type="match status" value="1"/>
</dbReference>
<keyword evidence="5" id="KW-0418">Kinase</keyword>
<keyword evidence="10" id="KW-0067">ATP-binding</keyword>
<feature type="transmembrane region" description="Helical" evidence="8">
    <location>
        <begin position="20"/>
        <end position="41"/>
    </location>
</feature>
<feature type="region of interest" description="Disordered" evidence="7">
    <location>
        <begin position="470"/>
        <end position="588"/>
    </location>
</feature>
<evidence type="ECO:0000256" key="3">
    <source>
        <dbReference type="ARBA" id="ARBA00022553"/>
    </source>
</evidence>
<feature type="compositionally biased region" description="Polar residues" evidence="7">
    <location>
        <begin position="506"/>
        <end position="519"/>
    </location>
</feature>
<dbReference type="RefSeq" id="WP_310911734.1">
    <property type="nucleotide sequence ID" value="NZ_JAVLVT010000003.1"/>
</dbReference>
<evidence type="ECO:0000256" key="5">
    <source>
        <dbReference type="ARBA" id="ARBA00022777"/>
    </source>
</evidence>
<dbReference type="SMART" id="SM00387">
    <property type="entry name" value="HATPase_c"/>
    <property type="match status" value="1"/>
</dbReference>
<dbReference type="InterPro" id="IPR036890">
    <property type="entry name" value="HATPase_C_sf"/>
</dbReference>
<comment type="caution">
    <text evidence="10">The sequence shown here is derived from an EMBL/GenBank/DDBJ whole genome shotgun (WGS) entry which is preliminary data.</text>
</comment>
<evidence type="ECO:0000256" key="6">
    <source>
        <dbReference type="SAM" id="Coils"/>
    </source>
</evidence>
<organism evidence="10 11">
    <name type="scientific">Lipingzhangella rawalii</name>
    <dbReference type="NCBI Taxonomy" id="2055835"/>
    <lineage>
        <taxon>Bacteria</taxon>
        <taxon>Bacillati</taxon>
        <taxon>Actinomycetota</taxon>
        <taxon>Actinomycetes</taxon>
        <taxon>Streptosporangiales</taxon>
        <taxon>Nocardiopsidaceae</taxon>
        <taxon>Lipingzhangella</taxon>
    </lineage>
</organism>
<keyword evidence="8" id="KW-0812">Transmembrane</keyword>
<evidence type="ECO:0000256" key="2">
    <source>
        <dbReference type="ARBA" id="ARBA00012438"/>
    </source>
</evidence>
<dbReference type="InterPro" id="IPR003594">
    <property type="entry name" value="HATPase_dom"/>
</dbReference>
<keyword evidence="8" id="KW-1133">Transmembrane helix</keyword>
<dbReference type="PANTHER" id="PTHR45436:SF5">
    <property type="entry name" value="SENSOR HISTIDINE KINASE TRCS"/>
    <property type="match status" value="1"/>
</dbReference>
<keyword evidence="8" id="KW-0472">Membrane</keyword>
<proteinExistence type="predicted"/>